<dbReference type="RefSeq" id="WP_132985768.1">
    <property type="nucleotide sequence ID" value="NZ_BMME01000001.1"/>
</dbReference>
<feature type="domain" description="Glycosyltransferase 2-like" evidence="3">
    <location>
        <begin position="22"/>
        <end position="152"/>
    </location>
</feature>
<evidence type="ECO:0000313" key="5">
    <source>
        <dbReference type="EMBL" id="GGJ97391.1"/>
    </source>
</evidence>
<feature type="domain" description="Galactosyltransferase C-terminal" evidence="4">
    <location>
        <begin position="193"/>
        <end position="248"/>
    </location>
</feature>
<dbReference type="PANTHER" id="PTHR43685">
    <property type="entry name" value="GLYCOSYLTRANSFERASE"/>
    <property type="match status" value="1"/>
</dbReference>
<dbReference type="Pfam" id="PF00535">
    <property type="entry name" value="Glycos_transf_2"/>
    <property type="match status" value="1"/>
</dbReference>
<dbReference type="InterPro" id="IPR029044">
    <property type="entry name" value="Nucleotide-diphossugar_trans"/>
</dbReference>
<evidence type="ECO:0000259" key="4">
    <source>
        <dbReference type="Pfam" id="PF02709"/>
    </source>
</evidence>
<sequence length="310" mass="34696">MPFPRTPRLHRVAPSGPPASISLVVTTYNWTEALARVLDSAARQTRPPDEVIVADDGSCALTSDLVATVAGGYPVPLRHAWQDDLGFRAGRARNLAIAAAQGEYVLLLDGDMVLERHFVADHAHAARRGSFVQGSRVLTSPAFRERMLARPDAQPTPLSRGVARRRNALRSLALSDAWLSMNRRTTPHAIKTCNQGWWRTDLLQLNGFDERMEGWGREDLELAWRAHHAGINCRQLRFAGLAYHLHHEERHSDGESPNDRFVAETRAHGLLRCERGLDHHLDAARRAPLPDLRVARRQPRPRPRPCAAGR</sequence>
<evidence type="ECO:0000256" key="2">
    <source>
        <dbReference type="SAM" id="MobiDB-lite"/>
    </source>
</evidence>
<dbReference type="Proteomes" id="UP000599009">
    <property type="component" value="Unassembled WGS sequence"/>
</dbReference>
<evidence type="ECO:0000256" key="1">
    <source>
        <dbReference type="ARBA" id="ARBA00022679"/>
    </source>
</evidence>
<dbReference type="Pfam" id="PF02709">
    <property type="entry name" value="Glyco_transf_7C"/>
    <property type="match status" value="1"/>
</dbReference>
<keyword evidence="6" id="KW-1185">Reference proteome</keyword>
<comment type="caution">
    <text evidence="5">The sequence shown here is derived from an EMBL/GenBank/DDBJ whole genome shotgun (WGS) entry which is preliminary data.</text>
</comment>
<dbReference type="CDD" id="cd06420">
    <property type="entry name" value="GT2_Chondriotin_Pol_N"/>
    <property type="match status" value="1"/>
</dbReference>
<dbReference type="GO" id="GO:0016740">
    <property type="term" value="F:transferase activity"/>
    <property type="evidence" value="ECO:0007669"/>
    <property type="project" value="UniProtKB-KW"/>
</dbReference>
<reference evidence="6" key="1">
    <citation type="journal article" date="2019" name="Int. J. Syst. Evol. Microbiol.">
        <title>The Global Catalogue of Microorganisms (GCM) 10K type strain sequencing project: providing services to taxonomists for standard genome sequencing and annotation.</title>
        <authorList>
            <consortium name="The Broad Institute Genomics Platform"/>
            <consortium name="The Broad Institute Genome Sequencing Center for Infectious Disease"/>
            <person name="Wu L."/>
            <person name="Ma J."/>
        </authorList>
    </citation>
    <scope>NUCLEOTIDE SEQUENCE [LARGE SCALE GENOMIC DNA]</scope>
    <source>
        <strain evidence="6">CGMCC 1.8985</strain>
    </source>
</reference>
<dbReference type="InterPro" id="IPR050834">
    <property type="entry name" value="Glycosyltransf_2"/>
</dbReference>
<evidence type="ECO:0000259" key="3">
    <source>
        <dbReference type="Pfam" id="PF00535"/>
    </source>
</evidence>
<dbReference type="InterPro" id="IPR027791">
    <property type="entry name" value="Galactosyl_T_C"/>
</dbReference>
<dbReference type="SUPFAM" id="SSF53448">
    <property type="entry name" value="Nucleotide-diphospho-sugar transferases"/>
    <property type="match status" value="1"/>
</dbReference>
<gene>
    <name evidence="5" type="ORF">GCM10011394_02890</name>
</gene>
<protein>
    <submittedName>
        <fullName evidence="5">Glycosyl transferase family 2</fullName>
    </submittedName>
</protein>
<organism evidence="5 6">
    <name type="scientific">Luteimonas terricola</name>
    <dbReference type="NCBI Taxonomy" id="645597"/>
    <lineage>
        <taxon>Bacteria</taxon>
        <taxon>Pseudomonadati</taxon>
        <taxon>Pseudomonadota</taxon>
        <taxon>Gammaproteobacteria</taxon>
        <taxon>Lysobacterales</taxon>
        <taxon>Lysobacteraceae</taxon>
        <taxon>Luteimonas</taxon>
    </lineage>
</organism>
<keyword evidence="1 5" id="KW-0808">Transferase</keyword>
<dbReference type="InterPro" id="IPR001173">
    <property type="entry name" value="Glyco_trans_2-like"/>
</dbReference>
<name>A0ABQ2E9Y1_9GAMM</name>
<dbReference type="Gene3D" id="3.90.550.10">
    <property type="entry name" value="Spore Coat Polysaccharide Biosynthesis Protein SpsA, Chain A"/>
    <property type="match status" value="1"/>
</dbReference>
<feature type="region of interest" description="Disordered" evidence="2">
    <location>
        <begin position="289"/>
        <end position="310"/>
    </location>
</feature>
<accession>A0ABQ2E9Y1</accession>
<dbReference type="PANTHER" id="PTHR43685:SF3">
    <property type="entry name" value="SLR2126 PROTEIN"/>
    <property type="match status" value="1"/>
</dbReference>
<evidence type="ECO:0000313" key="6">
    <source>
        <dbReference type="Proteomes" id="UP000599009"/>
    </source>
</evidence>
<proteinExistence type="predicted"/>
<dbReference type="EMBL" id="BMME01000001">
    <property type="protein sequence ID" value="GGJ97391.1"/>
    <property type="molecule type" value="Genomic_DNA"/>
</dbReference>